<dbReference type="AlphaFoldDB" id="A0A4Y2F3T5"/>
<dbReference type="OrthoDB" id="6779723at2759"/>
<organism evidence="2 3">
    <name type="scientific">Araneus ventricosus</name>
    <name type="common">Orbweaver spider</name>
    <name type="synonym">Epeira ventricosa</name>
    <dbReference type="NCBI Taxonomy" id="182803"/>
    <lineage>
        <taxon>Eukaryota</taxon>
        <taxon>Metazoa</taxon>
        <taxon>Ecdysozoa</taxon>
        <taxon>Arthropoda</taxon>
        <taxon>Chelicerata</taxon>
        <taxon>Arachnida</taxon>
        <taxon>Araneae</taxon>
        <taxon>Araneomorphae</taxon>
        <taxon>Entelegynae</taxon>
        <taxon>Araneoidea</taxon>
        <taxon>Araneidae</taxon>
        <taxon>Araneus</taxon>
    </lineage>
</organism>
<proteinExistence type="predicted"/>
<evidence type="ECO:0000256" key="1">
    <source>
        <dbReference type="SAM" id="MobiDB-lite"/>
    </source>
</evidence>
<evidence type="ECO:0008006" key="4">
    <source>
        <dbReference type="Google" id="ProtNLM"/>
    </source>
</evidence>
<sequence length="114" mass="12994">MAGYQDLSNFERGFIVIAREKELSISEVAMKFGFSSTIILRVCRVYWVSSKTSTGLFWYPRLGWERHFLRTLTTGKVTSPNPTGGTRIDPKSLTTMRSEKDIERAEPSTIDENP</sequence>
<feature type="region of interest" description="Disordered" evidence="1">
    <location>
        <begin position="75"/>
        <end position="114"/>
    </location>
</feature>
<name>A0A4Y2F3T5_ARAVE</name>
<comment type="caution">
    <text evidence="2">The sequence shown here is derived from an EMBL/GenBank/DDBJ whole genome shotgun (WGS) entry which is preliminary data.</text>
</comment>
<evidence type="ECO:0000313" key="3">
    <source>
        <dbReference type="Proteomes" id="UP000499080"/>
    </source>
</evidence>
<feature type="compositionally biased region" description="Basic and acidic residues" evidence="1">
    <location>
        <begin position="97"/>
        <end position="106"/>
    </location>
</feature>
<evidence type="ECO:0000313" key="2">
    <source>
        <dbReference type="EMBL" id="GBM36192.1"/>
    </source>
</evidence>
<accession>A0A4Y2F3T5</accession>
<keyword evidence="3" id="KW-1185">Reference proteome</keyword>
<dbReference type="Proteomes" id="UP000499080">
    <property type="component" value="Unassembled WGS sequence"/>
</dbReference>
<reference evidence="2 3" key="1">
    <citation type="journal article" date="2019" name="Sci. Rep.">
        <title>Orb-weaving spider Araneus ventricosus genome elucidates the spidroin gene catalogue.</title>
        <authorList>
            <person name="Kono N."/>
            <person name="Nakamura H."/>
            <person name="Ohtoshi R."/>
            <person name="Moran D.A.P."/>
            <person name="Shinohara A."/>
            <person name="Yoshida Y."/>
            <person name="Fujiwara M."/>
            <person name="Mori M."/>
            <person name="Tomita M."/>
            <person name="Arakawa K."/>
        </authorList>
    </citation>
    <scope>NUCLEOTIDE SEQUENCE [LARGE SCALE GENOMIC DNA]</scope>
</reference>
<feature type="compositionally biased region" description="Polar residues" evidence="1">
    <location>
        <begin position="75"/>
        <end position="84"/>
    </location>
</feature>
<dbReference type="EMBL" id="BGPR01000806">
    <property type="protein sequence ID" value="GBM36192.1"/>
    <property type="molecule type" value="Genomic_DNA"/>
</dbReference>
<protein>
    <recommendedName>
        <fullName evidence="4">Tc3 transposase DNA binding domain-containing protein</fullName>
    </recommendedName>
</protein>
<gene>
    <name evidence="2" type="ORF">AVEN_97563_1</name>
</gene>